<dbReference type="EMBL" id="RKHL01000001">
    <property type="protein sequence ID" value="ROR82985.1"/>
    <property type="molecule type" value="Genomic_DNA"/>
</dbReference>
<organism evidence="2 3">
    <name type="scientific">Plantibacter flavus</name>
    <dbReference type="NCBI Taxonomy" id="150123"/>
    <lineage>
        <taxon>Bacteria</taxon>
        <taxon>Bacillati</taxon>
        <taxon>Actinomycetota</taxon>
        <taxon>Actinomycetes</taxon>
        <taxon>Micrococcales</taxon>
        <taxon>Microbacteriaceae</taxon>
        <taxon>Plantibacter</taxon>
    </lineage>
</organism>
<feature type="transmembrane region" description="Helical" evidence="1">
    <location>
        <begin position="12"/>
        <end position="31"/>
    </location>
</feature>
<evidence type="ECO:0000256" key="1">
    <source>
        <dbReference type="SAM" id="Phobius"/>
    </source>
</evidence>
<dbReference type="Proteomes" id="UP000266915">
    <property type="component" value="Unassembled WGS sequence"/>
</dbReference>
<keyword evidence="3" id="KW-1185">Reference proteome</keyword>
<gene>
    <name evidence="2" type="ORF">EDD42_3087</name>
</gene>
<name>A0A3N2C652_9MICO</name>
<keyword evidence="1" id="KW-1133">Transmembrane helix</keyword>
<keyword evidence="1" id="KW-0472">Membrane</keyword>
<accession>A0A3N2C652</accession>
<keyword evidence="1" id="KW-0812">Transmembrane</keyword>
<evidence type="ECO:0000313" key="2">
    <source>
        <dbReference type="EMBL" id="ROR82985.1"/>
    </source>
</evidence>
<protein>
    <submittedName>
        <fullName evidence="2">Uncharacterized protein</fullName>
    </submittedName>
</protein>
<sequence>MQHLTGQWTKSRLIFLGLGVVFVGIGLWMIIPSMVS</sequence>
<proteinExistence type="predicted"/>
<evidence type="ECO:0000313" key="3">
    <source>
        <dbReference type="Proteomes" id="UP000266915"/>
    </source>
</evidence>
<comment type="caution">
    <text evidence="2">The sequence shown here is derived from an EMBL/GenBank/DDBJ whole genome shotgun (WGS) entry which is preliminary data.</text>
</comment>
<dbReference type="AlphaFoldDB" id="A0A3N2C652"/>
<reference evidence="2 3" key="1">
    <citation type="submission" date="2018-11" db="EMBL/GenBank/DDBJ databases">
        <title>Sequencing the genomes of 1000 actinobacteria strains.</title>
        <authorList>
            <person name="Klenk H.-P."/>
        </authorList>
    </citation>
    <scope>NUCLEOTIDE SEQUENCE [LARGE SCALE GENOMIC DNA]</scope>
    <source>
        <strain evidence="2 3">DSM 14012</strain>
    </source>
</reference>